<dbReference type="GO" id="GO:0003723">
    <property type="term" value="F:RNA binding"/>
    <property type="evidence" value="ECO:0007669"/>
    <property type="project" value="UniProtKB-UniRule"/>
</dbReference>
<feature type="binding site" evidence="7 8">
    <location>
        <position position="11"/>
    </location>
    <ligand>
        <name>S-adenosyl-L-methionine</name>
        <dbReference type="ChEBI" id="CHEBI:59789"/>
    </ligand>
</feature>
<dbReference type="InterPro" id="IPR029063">
    <property type="entry name" value="SAM-dependent_MTases_sf"/>
</dbReference>
<keyword evidence="5 7" id="KW-0949">S-adenosyl-L-methionine</keyword>
<comment type="similarity">
    <text evidence="7">Belongs to the class I-like SAM-binding methyltransferase superfamily. rRNA adenine N(6)-methyltransferase family. RsmA subfamily.</text>
</comment>
<comment type="function">
    <text evidence="7">Specifically dimethylates two adjacent adenosines (A1518 and A1519) in the loop of a conserved hairpin near the 3'-end of 16S rRNA in the 30S particle. May play a critical role in biogenesis of 30S subunits.</text>
</comment>
<dbReference type="InterPro" id="IPR011530">
    <property type="entry name" value="rRNA_adenine_dimethylase"/>
</dbReference>
<dbReference type="CDD" id="cd02440">
    <property type="entry name" value="AdoMet_MTases"/>
    <property type="match status" value="1"/>
</dbReference>
<dbReference type="Gene3D" id="3.40.50.150">
    <property type="entry name" value="Vaccinia Virus protein VP39"/>
    <property type="match status" value="1"/>
</dbReference>
<evidence type="ECO:0000256" key="8">
    <source>
        <dbReference type="PROSITE-ProRule" id="PRU01026"/>
    </source>
</evidence>
<dbReference type="EC" id="2.1.1.182" evidence="7"/>
<dbReference type="OrthoDB" id="9814755at2"/>
<dbReference type="GO" id="GO:0052908">
    <property type="term" value="F:16S rRNA (adenine(1518)-N(6)/adenine(1519)-N(6))-dimethyltransferase activity"/>
    <property type="evidence" value="ECO:0007669"/>
    <property type="project" value="UniProtKB-EC"/>
</dbReference>
<reference evidence="10 11" key="1">
    <citation type="submission" date="2017-12" db="EMBL/GenBank/DDBJ databases">
        <title>Complete genome sequence of Spiroplasma floricola 23-6 (ATCC 29989).</title>
        <authorList>
            <person name="Tsai Y.-M."/>
            <person name="Wu P.-S."/>
            <person name="Lo W.-S."/>
            <person name="Kuo C.-H."/>
        </authorList>
    </citation>
    <scope>NUCLEOTIDE SEQUENCE [LARGE SCALE GENOMIC DNA]</scope>
    <source>
        <strain evidence="10 11">23-6</strain>
    </source>
</reference>
<feature type="binding site" evidence="7 8">
    <location>
        <position position="83"/>
    </location>
    <ligand>
        <name>S-adenosyl-L-methionine</name>
        <dbReference type="ChEBI" id="CHEBI:59789"/>
    </ligand>
</feature>
<keyword evidence="6 7" id="KW-0694">RNA-binding</keyword>
<dbReference type="InterPro" id="IPR001737">
    <property type="entry name" value="KsgA/Erm"/>
</dbReference>
<dbReference type="HAMAP" id="MF_00607">
    <property type="entry name" value="16SrRNA_methyltr_A"/>
    <property type="match status" value="1"/>
</dbReference>
<dbReference type="InterPro" id="IPR020596">
    <property type="entry name" value="rRNA_Ade_Mease_Trfase_CS"/>
</dbReference>
<organism evidence="10 11">
    <name type="scientific">Spiroplasma floricola 23-6</name>
    <dbReference type="NCBI Taxonomy" id="1336749"/>
    <lineage>
        <taxon>Bacteria</taxon>
        <taxon>Bacillati</taxon>
        <taxon>Mycoplasmatota</taxon>
        <taxon>Mollicutes</taxon>
        <taxon>Entomoplasmatales</taxon>
        <taxon>Spiroplasmataceae</taxon>
        <taxon>Spiroplasma</taxon>
    </lineage>
</organism>
<dbReference type="SUPFAM" id="SSF53335">
    <property type="entry name" value="S-adenosyl-L-methionine-dependent methyltransferases"/>
    <property type="match status" value="1"/>
</dbReference>
<evidence type="ECO:0000256" key="4">
    <source>
        <dbReference type="ARBA" id="ARBA00022679"/>
    </source>
</evidence>
<dbReference type="Pfam" id="PF00398">
    <property type="entry name" value="RrnaAD"/>
    <property type="match status" value="1"/>
</dbReference>
<feature type="binding site" evidence="7 8">
    <location>
        <position position="59"/>
    </location>
    <ligand>
        <name>S-adenosyl-L-methionine</name>
        <dbReference type="ChEBI" id="CHEBI:59789"/>
    </ligand>
</feature>
<feature type="binding site" evidence="7 8">
    <location>
        <position position="106"/>
    </location>
    <ligand>
        <name>S-adenosyl-L-methionine</name>
        <dbReference type="ChEBI" id="CHEBI:59789"/>
    </ligand>
</feature>
<dbReference type="EMBL" id="CP025057">
    <property type="protein sequence ID" value="AUB32172.1"/>
    <property type="molecule type" value="Genomic_DNA"/>
</dbReference>
<feature type="binding site" evidence="7 8">
    <location>
        <position position="38"/>
    </location>
    <ligand>
        <name>S-adenosyl-L-methionine</name>
        <dbReference type="ChEBI" id="CHEBI:59789"/>
    </ligand>
</feature>
<comment type="catalytic activity">
    <reaction evidence="7">
        <text>adenosine(1518)/adenosine(1519) in 16S rRNA + 4 S-adenosyl-L-methionine = N(6)-dimethyladenosine(1518)/N(6)-dimethyladenosine(1519) in 16S rRNA + 4 S-adenosyl-L-homocysteine + 4 H(+)</text>
        <dbReference type="Rhea" id="RHEA:19609"/>
        <dbReference type="Rhea" id="RHEA-COMP:10232"/>
        <dbReference type="Rhea" id="RHEA-COMP:10233"/>
        <dbReference type="ChEBI" id="CHEBI:15378"/>
        <dbReference type="ChEBI" id="CHEBI:57856"/>
        <dbReference type="ChEBI" id="CHEBI:59789"/>
        <dbReference type="ChEBI" id="CHEBI:74411"/>
        <dbReference type="ChEBI" id="CHEBI:74493"/>
        <dbReference type="EC" id="2.1.1.182"/>
    </reaction>
</comment>
<dbReference type="Gene3D" id="1.10.8.100">
    <property type="entry name" value="Ribosomal RNA adenine dimethylase-like, domain 2"/>
    <property type="match status" value="1"/>
</dbReference>
<dbReference type="RefSeq" id="WP_100917114.1">
    <property type="nucleotide sequence ID" value="NZ_CP025057.1"/>
</dbReference>
<comment type="subcellular location">
    <subcellularLocation>
        <location evidence="7">Cytoplasm</location>
    </subcellularLocation>
</comment>
<dbReference type="PANTHER" id="PTHR11727">
    <property type="entry name" value="DIMETHYLADENOSINE TRANSFERASE"/>
    <property type="match status" value="1"/>
</dbReference>
<keyword evidence="2 7" id="KW-0698">rRNA processing</keyword>
<evidence type="ECO:0000259" key="9">
    <source>
        <dbReference type="SMART" id="SM00650"/>
    </source>
</evidence>
<dbReference type="AlphaFoldDB" id="A0A2K8SFF9"/>
<evidence type="ECO:0000256" key="6">
    <source>
        <dbReference type="ARBA" id="ARBA00022884"/>
    </source>
</evidence>
<keyword evidence="3 7" id="KW-0489">Methyltransferase</keyword>
<dbReference type="PROSITE" id="PS01131">
    <property type="entry name" value="RRNA_A_DIMETH"/>
    <property type="match status" value="1"/>
</dbReference>
<dbReference type="InterPro" id="IPR023165">
    <property type="entry name" value="rRNA_Ade_diMease-like_C"/>
</dbReference>
<dbReference type="PANTHER" id="PTHR11727:SF7">
    <property type="entry name" value="DIMETHYLADENOSINE TRANSFERASE-RELATED"/>
    <property type="match status" value="1"/>
</dbReference>
<dbReference type="GO" id="GO:0005829">
    <property type="term" value="C:cytosol"/>
    <property type="evidence" value="ECO:0007669"/>
    <property type="project" value="TreeGrafter"/>
</dbReference>
<sequence>MEFAKKKFGQNFISDKNLIKKIIDILNQDPNHLIIEIGPGRGALTKELVNRFKKVIAIEIDYDMETILKSEIDSDKFELIINDCLEVNFKEIIKENKFNRVSLISNTPYYITSEIIFKTLKISKLLDKAIFMVQKEVAQRICAKPNENNYNNLSVATQLYSDVKYEFTVNKNMFKPIPKVDSAIISFEFNDINLNKVKDDIKFIAFVRKIFNNKRKTILNNLTNITNNKQTSLNILTKLNIKENLRPENITLDQFIEIYNEVISC</sequence>
<dbReference type="KEGG" id="sfz:SFLOR_v1c11260"/>
<evidence type="ECO:0000256" key="5">
    <source>
        <dbReference type="ARBA" id="ARBA00022691"/>
    </source>
</evidence>
<feature type="domain" description="Ribosomal RNA adenine methylase transferase N-terminal" evidence="9">
    <location>
        <begin position="18"/>
        <end position="191"/>
    </location>
</feature>
<evidence type="ECO:0000256" key="2">
    <source>
        <dbReference type="ARBA" id="ARBA00022552"/>
    </source>
</evidence>
<evidence type="ECO:0000256" key="7">
    <source>
        <dbReference type="HAMAP-Rule" id="MF_00607"/>
    </source>
</evidence>
<proteinExistence type="inferred from homology"/>
<dbReference type="InterPro" id="IPR020598">
    <property type="entry name" value="rRNA_Ade_methylase_Trfase_N"/>
</dbReference>
<keyword evidence="11" id="KW-1185">Reference proteome</keyword>
<name>A0A2K8SFF9_9MOLU</name>
<dbReference type="Proteomes" id="UP000231823">
    <property type="component" value="Chromosome"/>
</dbReference>
<feature type="binding site" evidence="7 8">
    <location>
        <position position="13"/>
    </location>
    <ligand>
        <name>S-adenosyl-L-methionine</name>
        <dbReference type="ChEBI" id="CHEBI:59789"/>
    </ligand>
</feature>
<dbReference type="PROSITE" id="PS51689">
    <property type="entry name" value="SAM_RNA_A_N6_MT"/>
    <property type="match status" value="1"/>
</dbReference>
<evidence type="ECO:0000313" key="11">
    <source>
        <dbReference type="Proteomes" id="UP000231823"/>
    </source>
</evidence>
<dbReference type="SMART" id="SM00650">
    <property type="entry name" value="rADc"/>
    <property type="match status" value="1"/>
</dbReference>
<gene>
    <name evidence="7 10" type="primary">ksgA</name>
    <name evidence="7" type="synonym">rsmA</name>
    <name evidence="10" type="ORF">SFLOR_v1c11260</name>
</gene>
<keyword evidence="1 7" id="KW-0963">Cytoplasm</keyword>
<evidence type="ECO:0000256" key="3">
    <source>
        <dbReference type="ARBA" id="ARBA00022603"/>
    </source>
</evidence>
<evidence type="ECO:0000313" key="10">
    <source>
        <dbReference type="EMBL" id="AUB32172.1"/>
    </source>
</evidence>
<keyword evidence="4 7" id="KW-0808">Transferase</keyword>
<protein>
    <recommendedName>
        <fullName evidence="7">Ribosomal RNA small subunit methyltransferase A</fullName>
        <ecNumber evidence="7">2.1.1.182</ecNumber>
    </recommendedName>
    <alternativeName>
        <fullName evidence="7">16S rRNA (adenine(1518)-N(6)/adenine(1519)-N(6))-dimethyltransferase</fullName>
    </alternativeName>
    <alternativeName>
        <fullName evidence="7">16S rRNA dimethyladenosine transferase</fullName>
    </alternativeName>
    <alternativeName>
        <fullName evidence="7">16S rRNA dimethylase</fullName>
    </alternativeName>
    <alternativeName>
        <fullName evidence="7">S-adenosylmethionine-6-N', N'-adenosyl(rRNA) dimethyltransferase</fullName>
    </alternativeName>
</protein>
<accession>A0A2K8SFF9</accession>
<dbReference type="NCBIfam" id="TIGR00755">
    <property type="entry name" value="ksgA"/>
    <property type="match status" value="1"/>
</dbReference>
<evidence type="ECO:0000256" key="1">
    <source>
        <dbReference type="ARBA" id="ARBA00022490"/>
    </source>
</evidence>